<protein>
    <recommendedName>
        <fullName evidence="1">Caspase family p20 domain-containing protein</fullName>
    </recommendedName>
</protein>
<evidence type="ECO:0000313" key="2">
    <source>
        <dbReference type="EnsemblMetazoa" id="AATE009329-PA.1"/>
    </source>
</evidence>
<dbReference type="InterPro" id="IPR033139">
    <property type="entry name" value="Caspase_cys_AS"/>
</dbReference>
<dbReference type="AlphaFoldDB" id="A0A182J128"/>
<dbReference type="GO" id="GO:0004197">
    <property type="term" value="F:cysteine-type endopeptidase activity"/>
    <property type="evidence" value="ECO:0007669"/>
    <property type="project" value="InterPro"/>
</dbReference>
<evidence type="ECO:0000259" key="1">
    <source>
        <dbReference type="PROSITE" id="PS50208"/>
    </source>
</evidence>
<dbReference type="PROSITE" id="PS50208">
    <property type="entry name" value="CASPASE_P20"/>
    <property type="match status" value="1"/>
</dbReference>
<feature type="domain" description="Caspase family p20" evidence="1">
    <location>
        <begin position="33"/>
        <end position="50"/>
    </location>
</feature>
<dbReference type="SUPFAM" id="SSF52129">
    <property type="entry name" value="Caspase-like"/>
    <property type="match status" value="1"/>
</dbReference>
<sequence>MSHGGPQDTILAHDGEWYSLHEDIVEKCTLNNSLKGKPKIFVLQACRGDAYMQPDSVKKVMSDKSDIYQSNSYNEHNVKKAIVL</sequence>
<dbReference type="InterPro" id="IPR011600">
    <property type="entry name" value="Pept_C14_caspase"/>
</dbReference>
<dbReference type="Gene3D" id="3.40.50.1460">
    <property type="match status" value="1"/>
</dbReference>
<organism evidence="2">
    <name type="scientific">Anopheles atroparvus</name>
    <name type="common">European mosquito</name>
    <dbReference type="NCBI Taxonomy" id="41427"/>
    <lineage>
        <taxon>Eukaryota</taxon>
        <taxon>Metazoa</taxon>
        <taxon>Ecdysozoa</taxon>
        <taxon>Arthropoda</taxon>
        <taxon>Hexapoda</taxon>
        <taxon>Insecta</taxon>
        <taxon>Pterygota</taxon>
        <taxon>Neoptera</taxon>
        <taxon>Endopterygota</taxon>
        <taxon>Diptera</taxon>
        <taxon>Nematocera</taxon>
        <taxon>Culicoidea</taxon>
        <taxon>Culicidae</taxon>
        <taxon>Anophelinae</taxon>
        <taxon>Anopheles</taxon>
    </lineage>
</organism>
<dbReference type="InterPro" id="IPR001309">
    <property type="entry name" value="Pept_C14_p20"/>
</dbReference>
<dbReference type="VEuPathDB" id="VectorBase:AATE009329"/>
<dbReference type="PROSITE" id="PS01122">
    <property type="entry name" value="CASPASE_CYS"/>
    <property type="match status" value="1"/>
</dbReference>
<proteinExistence type="predicted"/>
<dbReference type="GO" id="GO:0006508">
    <property type="term" value="P:proteolysis"/>
    <property type="evidence" value="ECO:0007669"/>
    <property type="project" value="InterPro"/>
</dbReference>
<dbReference type="Pfam" id="PF00656">
    <property type="entry name" value="Peptidase_C14"/>
    <property type="match status" value="1"/>
</dbReference>
<dbReference type="EnsemblMetazoa" id="AATE009329-RA">
    <property type="protein sequence ID" value="AATE009329-PA.1"/>
    <property type="gene ID" value="AATE009329"/>
</dbReference>
<name>A0A182J128_ANOAO</name>
<accession>A0A182J128</accession>
<dbReference type="InterPro" id="IPR029030">
    <property type="entry name" value="Caspase-like_dom_sf"/>
</dbReference>
<reference evidence="2" key="1">
    <citation type="submission" date="2022-08" db="UniProtKB">
        <authorList>
            <consortium name="EnsemblMetazoa"/>
        </authorList>
    </citation>
    <scope>IDENTIFICATION</scope>
    <source>
        <strain evidence="2">EBRO</strain>
    </source>
</reference>
<dbReference type="STRING" id="41427.A0A182J128"/>